<evidence type="ECO:0000256" key="8">
    <source>
        <dbReference type="ARBA" id="ARBA00023150"/>
    </source>
</evidence>
<comment type="catalytic activity">
    <reaction evidence="10">
        <text>GTP + AH2 + S-adenosyl-L-methionine = (8S)-3',8-cyclo-7,8-dihydroguanosine 5'-triphosphate + 5'-deoxyadenosine + L-methionine + A + H(+)</text>
        <dbReference type="Rhea" id="RHEA:49576"/>
        <dbReference type="ChEBI" id="CHEBI:13193"/>
        <dbReference type="ChEBI" id="CHEBI:15378"/>
        <dbReference type="ChEBI" id="CHEBI:17319"/>
        <dbReference type="ChEBI" id="CHEBI:17499"/>
        <dbReference type="ChEBI" id="CHEBI:37565"/>
        <dbReference type="ChEBI" id="CHEBI:57844"/>
        <dbReference type="ChEBI" id="CHEBI:59789"/>
        <dbReference type="ChEBI" id="CHEBI:131766"/>
        <dbReference type="EC" id="4.1.99.22"/>
    </reaction>
</comment>
<feature type="binding site" evidence="10">
    <location>
        <position position="51"/>
    </location>
    <ligand>
        <name>S-adenosyl-L-methionine</name>
        <dbReference type="ChEBI" id="CHEBI:59789"/>
    </ligand>
</feature>
<feature type="binding site" evidence="10">
    <location>
        <position position="89"/>
    </location>
    <ligand>
        <name>GTP</name>
        <dbReference type="ChEBI" id="CHEBI:37565"/>
    </ligand>
</feature>
<dbReference type="AlphaFoldDB" id="A0A7C8BQ12"/>
<dbReference type="CDD" id="cd21117">
    <property type="entry name" value="Twitch_MoaA"/>
    <property type="match status" value="1"/>
</dbReference>
<dbReference type="HAMAP" id="MF_01225_B">
    <property type="entry name" value="MoaA_B"/>
    <property type="match status" value="1"/>
</dbReference>
<keyword evidence="3 10" id="KW-0479">Metal-binding</keyword>
<feature type="binding site" evidence="10">
    <location>
        <position position="38"/>
    </location>
    <ligand>
        <name>GTP</name>
        <dbReference type="ChEBI" id="CHEBI:37565"/>
    </ligand>
</feature>
<feature type="binding site" evidence="10">
    <location>
        <position position="144"/>
    </location>
    <ligand>
        <name>S-adenosyl-L-methionine</name>
        <dbReference type="ChEBI" id="CHEBI:59789"/>
    </ligand>
</feature>
<dbReference type="InterPro" id="IPR058240">
    <property type="entry name" value="rSAM_sf"/>
</dbReference>
<sequence length="355" mass="38452">MSAVPVTPSPAAPLRIADGAPVERPLADRLGRRAADLRVSLTDRCGLRCTYCLPADGVPWLPRRQVMTDDEVIRLVRLSVMRLGVRKVRLTGGEPLLRPGLVDLVARIARLRPRPMIAMTTNGVSLAERVADLRRAGLDRLNVSLDALDPDVARAVSRRPLLPRTLAGVAAARAAGVPELRVNTVLMRGVNTDQAVPIVRWALDRGITPRFIEQMPLDAGHGWRRDAMVTAAETLALLGEAFTLRPVDRPRGSDPAASHVVFEGDRRLGEVGIIASVTAPFCAACSRTRLTADGRVRACLFSHVETDLLGPLRDGADDDELERLWRGAQWAKPAAHGIDRAGFVPPRRPMSAIGG</sequence>
<dbReference type="RefSeq" id="WP_158035601.1">
    <property type="nucleotide sequence ID" value="NZ_BAAAZV010000018.1"/>
</dbReference>
<dbReference type="InterPro" id="IPR013483">
    <property type="entry name" value="MoaA"/>
</dbReference>
<dbReference type="InterPro" id="IPR010505">
    <property type="entry name" value="MoaA_twitch"/>
</dbReference>
<evidence type="ECO:0000259" key="11">
    <source>
        <dbReference type="PROSITE" id="PS51918"/>
    </source>
</evidence>
<keyword evidence="7 10" id="KW-0342">GTP-binding</keyword>
<dbReference type="GO" id="GO:0046872">
    <property type="term" value="F:metal ion binding"/>
    <property type="evidence" value="ECO:0007669"/>
    <property type="project" value="UniProtKB-KW"/>
</dbReference>
<dbReference type="NCBIfam" id="TIGR02666">
    <property type="entry name" value="moaA"/>
    <property type="match status" value="1"/>
</dbReference>
<feature type="binding site" evidence="10">
    <location>
        <position position="285"/>
    </location>
    <ligand>
        <name>[4Fe-4S] cluster</name>
        <dbReference type="ChEBI" id="CHEBI:49883"/>
        <label>2</label>
        <note>4Fe-4S-substrate</note>
    </ligand>
</feature>
<dbReference type="UniPathway" id="UPA00344"/>
<dbReference type="SFLD" id="SFLDG01386">
    <property type="entry name" value="main_SPASM_domain-containing"/>
    <property type="match status" value="1"/>
</dbReference>
<dbReference type="InterPro" id="IPR050105">
    <property type="entry name" value="MoCo_biosynth_MoaA/MoaC"/>
</dbReference>
<dbReference type="EMBL" id="WBKA01000001">
    <property type="protein sequence ID" value="KAB1633764.1"/>
    <property type="molecule type" value="Genomic_DNA"/>
</dbReference>
<dbReference type="Pfam" id="PF04055">
    <property type="entry name" value="Radical_SAM"/>
    <property type="match status" value="1"/>
</dbReference>
<feature type="binding site" evidence="10">
    <location>
        <position position="120"/>
    </location>
    <ligand>
        <name>GTP</name>
        <dbReference type="ChEBI" id="CHEBI:37565"/>
    </ligand>
</feature>
<reference evidence="12 13" key="1">
    <citation type="submission" date="2019-09" db="EMBL/GenBank/DDBJ databases">
        <title>Phylogeny of genus Pseudoclavibacter and closely related genus.</title>
        <authorList>
            <person name="Li Y."/>
        </authorList>
    </citation>
    <scope>NUCLEOTIDE SEQUENCE [LARGE SCALE GENOMIC DNA]</scope>
    <source>
        <strain evidence="12 13">JCM 16921</strain>
    </source>
</reference>
<organism evidence="12 13">
    <name type="scientific">Pseudoclavibacter caeni</name>
    <dbReference type="NCBI Taxonomy" id="908846"/>
    <lineage>
        <taxon>Bacteria</taxon>
        <taxon>Bacillati</taxon>
        <taxon>Actinomycetota</taxon>
        <taxon>Actinomycetes</taxon>
        <taxon>Micrococcales</taxon>
        <taxon>Microbacteriaceae</taxon>
        <taxon>Pseudoclavibacter</taxon>
    </lineage>
</organism>
<dbReference type="InterPro" id="IPR040064">
    <property type="entry name" value="MoaA-like"/>
</dbReference>
<dbReference type="InterPro" id="IPR013785">
    <property type="entry name" value="Aldolase_TIM"/>
</dbReference>
<evidence type="ECO:0000256" key="2">
    <source>
        <dbReference type="ARBA" id="ARBA00022691"/>
    </source>
</evidence>
<dbReference type="GO" id="GO:0061799">
    <property type="term" value="F:cyclic pyranopterin monophosphate synthase activity"/>
    <property type="evidence" value="ECO:0007669"/>
    <property type="project" value="TreeGrafter"/>
</dbReference>
<gene>
    <name evidence="10 12" type="primary">moaA</name>
    <name evidence="12" type="ORF">F8O02_02275</name>
</gene>
<name>A0A7C8BQ12_9MICO</name>
<dbReference type="Pfam" id="PF06463">
    <property type="entry name" value="Mob_synth_C"/>
    <property type="match status" value="1"/>
</dbReference>
<keyword evidence="8 10" id="KW-0501">Molybdenum cofactor biosynthesis</keyword>
<keyword evidence="1 10" id="KW-0004">4Fe-4S</keyword>
<dbReference type="SMART" id="SM00729">
    <property type="entry name" value="Elp3"/>
    <property type="match status" value="1"/>
</dbReference>
<dbReference type="PROSITE" id="PS51918">
    <property type="entry name" value="RADICAL_SAM"/>
    <property type="match status" value="1"/>
</dbReference>
<evidence type="ECO:0000256" key="9">
    <source>
        <dbReference type="ARBA" id="ARBA00023239"/>
    </source>
</evidence>
<dbReference type="EC" id="4.1.99.22" evidence="10"/>
<evidence type="ECO:0000256" key="5">
    <source>
        <dbReference type="ARBA" id="ARBA00023004"/>
    </source>
</evidence>
<feature type="binding site" evidence="10">
    <location>
        <begin position="287"/>
        <end position="289"/>
    </location>
    <ligand>
        <name>GTP</name>
        <dbReference type="ChEBI" id="CHEBI:37565"/>
    </ligand>
</feature>
<comment type="cofactor">
    <cofactor evidence="10">
        <name>[4Fe-4S] cluster</name>
        <dbReference type="ChEBI" id="CHEBI:49883"/>
    </cofactor>
    <text evidence="10">Binds 2 [4Fe-4S] clusters. Binds 1 [4Fe-4S] cluster coordinated with 3 cysteines and an exchangeable S-adenosyl-L-methionine and 1 [4Fe-4S] cluster coordinated with 3 cysteines and the GTP-derived substrate.</text>
</comment>
<evidence type="ECO:0000256" key="4">
    <source>
        <dbReference type="ARBA" id="ARBA00022741"/>
    </source>
</evidence>
<dbReference type="Proteomes" id="UP000481339">
    <property type="component" value="Unassembled WGS sequence"/>
</dbReference>
<dbReference type="GO" id="GO:0061798">
    <property type="term" value="F:GTP 3',8'-cyclase activity"/>
    <property type="evidence" value="ECO:0007669"/>
    <property type="project" value="UniProtKB-UniRule"/>
</dbReference>
<dbReference type="SFLD" id="SFLDS00029">
    <property type="entry name" value="Radical_SAM"/>
    <property type="match status" value="1"/>
</dbReference>
<feature type="domain" description="Radical SAM core" evidence="11">
    <location>
        <begin position="29"/>
        <end position="248"/>
    </location>
</feature>
<accession>A0A7C8BQ12</accession>
<keyword evidence="4 10" id="KW-0547">Nucleotide-binding</keyword>
<keyword evidence="2 10" id="KW-0949">S-adenosyl-L-methionine</keyword>
<evidence type="ECO:0000313" key="13">
    <source>
        <dbReference type="Proteomes" id="UP000481339"/>
    </source>
</evidence>
<protein>
    <recommendedName>
        <fullName evidence="10">GTP 3',8-cyclase</fullName>
        <ecNumber evidence="10">4.1.99.22</ecNumber>
    </recommendedName>
    <alternativeName>
        <fullName evidence="10">Molybdenum cofactor biosynthesis protein A</fullName>
    </alternativeName>
</protein>
<feature type="binding site" evidence="10">
    <location>
        <position position="49"/>
    </location>
    <ligand>
        <name>[4Fe-4S] cluster</name>
        <dbReference type="ChEBI" id="CHEBI:49883"/>
        <label>1</label>
        <note>4Fe-4S-S-AdoMet</note>
    </ligand>
</feature>
<proteinExistence type="inferred from homology"/>
<evidence type="ECO:0000256" key="7">
    <source>
        <dbReference type="ARBA" id="ARBA00023134"/>
    </source>
</evidence>
<keyword evidence="9 10" id="KW-0456">Lyase</keyword>
<comment type="similarity">
    <text evidence="10">Belongs to the radical SAM superfamily. MoaA family.</text>
</comment>
<comment type="function">
    <text evidence="10">Catalyzes the cyclization of GTP to (8S)-3',8-cyclo-7,8-dihydroguanosine 5'-triphosphate.</text>
</comment>
<dbReference type="Gene3D" id="3.20.20.70">
    <property type="entry name" value="Aldolase class I"/>
    <property type="match status" value="1"/>
</dbReference>
<keyword evidence="6 10" id="KW-0411">Iron-sulfur</keyword>
<dbReference type="InterPro" id="IPR007197">
    <property type="entry name" value="rSAM"/>
</dbReference>
<dbReference type="GO" id="GO:0051539">
    <property type="term" value="F:4 iron, 4 sulfur cluster binding"/>
    <property type="evidence" value="ECO:0007669"/>
    <property type="project" value="UniProtKB-UniRule"/>
</dbReference>
<evidence type="ECO:0000256" key="1">
    <source>
        <dbReference type="ARBA" id="ARBA00022485"/>
    </source>
</evidence>
<feature type="binding site" evidence="10">
    <location>
        <position position="52"/>
    </location>
    <ligand>
        <name>[4Fe-4S] cluster</name>
        <dbReference type="ChEBI" id="CHEBI:49883"/>
        <label>1</label>
        <note>4Fe-4S-S-AdoMet</note>
    </ligand>
</feature>
<dbReference type="GO" id="GO:1904047">
    <property type="term" value="F:S-adenosyl-L-methionine binding"/>
    <property type="evidence" value="ECO:0007669"/>
    <property type="project" value="UniProtKB-UniRule"/>
</dbReference>
<dbReference type="PANTHER" id="PTHR22960:SF0">
    <property type="entry name" value="MOLYBDENUM COFACTOR BIOSYNTHESIS PROTEIN 1"/>
    <property type="match status" value="1"/>
</dbReference>
<dbReference type="GO" id="GO:0006777">
    <property type="term" value="P:Mo-molybdopterin cofactor biosynthetic process"/>
    <property type="evidence" value="ECO:0007669"/>
    <property type="project" value="UniProtKB-UniRule"/>
</dbReference>
<comment type="caution">
    <text evidence="10">Lacks conserved residue(s) required for the propagation of feature annotation.</text>
</comment>
<feature type="binding site" evidence="10">
    <location>
        <position position="93"/>
    </location>
    <ligand>
        <name>S-adenosyl-L-methionine</name>
        <dbReference type="ChEBI" id="CHEBI:59789"/>
    </ligand>
</feature>
<comment type="caution">
    <text evidence="12">The sequence shown here is derived from an EMBL/GenBank/DDBJ whole genome shotgun (WGS) entry which is preliminary data.</text>
</comment>
<evidence type="ECO:0000256" key="3">
    <source>
        <dbReference type="ARBA" id="ARBA00022723"/>
    </source>
</evidence>
<feature type="binding site" evidence="10">
    <location>
        <position position="215"/>
    </location>
    <ligand>
        <name>S-adenosyl-L-methionine</name>
        <dbReference type="ChEBI" id="CHEBI:59789"/>
    </ligand>
</feature>
<dbReference type="InterPro" id="IPR006638">
    <property type="entry name" value="Elp3/MiaA/NifB-like_rSAM"/>
</dbReference>
<dbReference type="SFLD" id="SFLDG01067">
    <property type="entry name" value="SPASM/twitch_domain_containing"/>
    <property type="match status" value="1"/>
</dbReference>
<dbReference type="SFLD" id="SFLDG01383">
    <property type="entry name" value="cyclic_pyranopterin_phosphate"/>
    <property type="match status" value="1"/>
</dbReference>
<dbReference type="PANTHER" id="PTHR22960">
    <property type="entry name" value="MOLYBDOPTERIN COFACTOR SYNTHESIS PROTEIN A"/>
    <property type="match status" value="1"/>
</dbReference>
<evidence type="ECO:0000256" key="6">
    <source>
        <dbReference type="ARBA" id="ARBA00023014"/>
    </source>
</evidence>
<evidence type="ECO:0000313" key="12">
    <source>
        <dbReference type="EMBL" id="KAB1633764.1"/>
    </source>
</evidence>
<dbReference type="GO" id="GO:0005525">
    <property type="term" value="F:GTP binding"/>
    <property type="evidence" value="ECO:0007669"/>
    <property type="project" value="UniProtKB-UniRule"/>
</dbReference>
<feature type="binding site" evidence="10">
    <location>
        <position position="299"/>
    </location>
    <ligand>
        <name>[4Fe-4S] cluster</name>
        <dbReference type="ChEBI" id="CHEBI:49883"/>
        <label>2</label>
        <note>4Fe-4S-substrate</note>
    </ligand>
</feature>
<comment type="subunit">
    <text evidence="10">Monomer and homodimer.</text>
</comment>
<dbReference type="SUPFAM" id="SSF102114">
    <property type="entry name" value="Radical SAM enzymes"/>
    <property type="match status" value="1"/>
</dbReference>
<feature type="binding site" evidence="10">
    <location>
        <position position="45"/>
    </location>
    <ligand>
        <name>[4Fe-4S] cluster</name>
        <dbReference type="ChEBI" id="CHEBI:49883"/>
        <label>1</label>
        <note>4Fe-4S-S-AdoMet</note>
    </ligand>
</feature>
<evidence type="ECO:0000256" key="10">
    <source>
        <dbReference type="HAMAP-Rule" id="MF_01225"/>
    </source>
</evidence>
<feature type="binding site" evidence="10">
    <location>
        <position position="282"/>
    </location>
    <ligand>
        <name>[4Fe-4S] cluster</name>
        <dbReference type="ChEBI" id="CHEBI:49883"/>
        <label>2</label>
        <note>4Fe-4S-substrate</note>
    </ligand>
</feature>
<comment type="pathway">
    <text evidence="10">Cofactor biosynthesis; molybdopterin biosynthesis.</text>
</comment>
<dbReference type="OrthoDB" id="9763993at2"/>
<keyword evidence="5 10" id="KW-0408">Iron</keyword>
<dbReference type="CDD" id="cd01335">
    <property type="entry name" value="Radical_SAM"/>
    <property type="match status" value="1"/>
</dbReference>
<keyword evidence="13" id="KW-1185">Reference proteome</keyword>